<dbReference type="OrthoDB" id="9795814at2"/>
<reference evidence="8 9" key="1">
    <citation type="submission" date="2013-12" db="EMBL/GenBank/DDBJ databases">
        <authorList>
            <person name="Stott M."/>
        </authorList>
    </citation>
    <scope>NUCLEOTIDE SEQUENCE [LARGE SCALE GENOMIC DNA]</scope>
    <source>
        <strain evidence="8 9">K22</strain>
    </source>
</reference>
<evidence type="ECO:0000256" key="3">
    <source>
        <dbReference type="ARBA" id="ARBA00022723"/>
    </source>
</evidence>
<evidence type="ECO:0000313" key="8">
    <source>
        <dbReference type="EMBL" id="CDM65492.1"/>
    </source>
</evidence>
<evidence type="ECO:0000256" key="5">
    <source>
        <dbReference type="PIRSR" id="PIRSR601486-1"/>
    </source>
</evidence>
<feature type="region of interest" description="Disordered" evidence="6">
    <location>
        <begin position="150"/>
        <end position="189"/>
    </location>
</feature>
<feature type="binding site" description="distal binding residue" evidence="5">
    <location>
        <position position="100"/>
    </location>
    <ligand>
        <name>heme</name>
        <dbReference type="ChEBI" id="CHEBI:30413"/>
    </ligand>
    <ligandPart>
        <name>Fe</name>
        <dbReference type="ChEBI" id="CHEBI:18248"/>
    </ligandPart>
</feature>
<accession>A0A0B6WXN3</accession>
<proteinExistence type="predicted"/>
<feature type="chain" id="PRO_5002110367" evidence="7">
    <location>
        <begin position="21"/>
        <end position="189"/>
    </location>
</feature>
<dbReference type="CDD" id="cd00454">
    <property type="entry name" value="TrHb1_N"/>
    <property type="match status" value="1"/>
</dbReference>
<keyword evidence="7" id="KW-0732">Signal</keyword>
<dbReference type="EMBL" id="CBXV010000005">
    <property type="protein sequence ID" value="CDM65492.1"/>
    <property type="molecule type" value="Genomic_DNA"/>
</dbReference>
<sequence precursor="true">MRKLLLSLLLTCSIVGEVLAQGASSSSGEQKKTLYERLGGEAAISAVVDDFAQRVLADPRINQKFAKSNAPRLLYFLKQQICAATGGPCKYEGRDMQTAHRNMGITNGEFNALVEDLVATLNKFNVPKPEQDELLGILAPMRSQIVEVQSDATGTPLPADFKPAPPLPEKKIKAGPFPKKNQRKMKARR</sequence>
<feature type="compositionally biased region" description="Basic residues" evidence="6">
    <location>
        <begin position="180"/>
        <end position="189"/>
    </location>
</feature>
<dbReference type="STRING" id="454194.PYK22_01493"/>
<dbReference type="GO" id="GO:0019825">
    <property type="term" value="F:oxygen binding"/>
    <property type="evidence" value="ECO:0007669"/>
    <property type="project" value="InterPro"/>
</dbReference>
<evidence type="ECO:0000256" key="4">
    <source>
        <dbReference type="ARBA" id="ARBA00023004"/>
    </source>
</evidence>
<feature type="signal peptide" evidence="7">
    <location>
        <begin position="1"/>
        <end position="20"/>
    </location>
</feature>
<gene>
    <name evidence="8" type="ORF">PYK22_01493</name>
</gene>
<reference evidence="8 9" key="2">
    <citation type="submission" date="2015-01" db="EMBL/GenBank/DDBJ databases">
        <title>Complete genome sequence of Pyrinomonas methylaliphatogenes type strain K22T.</title>
        <authorList>
            <person name="Lee K.C.Y."/>
            <person name="Power J.F."/>
            <person name="Dunfield P.F."/>
            <person name="Morgan X.C."/>
            <person name="Huttenhower C."/>
            <person name="Stott M.B."/>
        </authorList>
    </citation>
    <scope>NUCLEOTIDE SEQUENCE [LARGE SCALE GENOMIC DNA]</scope>
    <source>
        <strain evidence="8 9">K22</strain>
    </source>
</reference>
<evidence type="ECO:0000256" key="1">
    <source>
        <dbReference type="ARBA" id="ARBA00022448"/>
    </source>
</evidence>
<evidence type="ECO:0000256" key="6">
    <source>
        <dbReference type="SAM" id="MobiDB-lite"/>
    </source>
</evidence>
<dbReference type="AlphaFoldDB" id="A0A0B6WXN3"/>
<dbReference type="Proteomes" id="UP000031518">
    <property type="component" value="Unassembled WGS sequence"/>
</dbReference>
<dbReference type="InterPro" id="IPR012292">
    <property type="entry name" value="Globin/Proto"/>
</dbReference>
<keyword evidence="4 5" id="KW-0408">Iron</keyword>
<dbReference type="GO" id="GO:0046872">
    <property type="term" value="F:metal ion binding"/>
    <property type="evidence" value="ECO:0007669"/>
    <property type="project" value="UniProtKB-KW"/>
</dbReference>
<dbReference type="InterPro" id="IPR009050">
    <property type="entry name" value="Globin-like_sf"/>
</dbReference>
<dbReference type="GO" id="GO:0020037">
    <property type="term" value="F:heme binding"/>
    <property type="evidence" value="ECO:0007669"/>
    <property type="project" value="InterPro"/>
</dbReference>
<dbReference type="SUPFAM" id="SSF46458">
    <property type="entry name" value="Globin-like"/>
    <property type="match status" value="1"/>
</dbReference>
<keyword evidence="2 5" id="KW-0349">Heme</keyword>
<dbReference type="Gene3D" id="1.10.490.10">
    <property type="entry name" value="Globins"/>
    <property type="match status" value="1"/>
</dbReference>
<dbReference type="Pfam" id="PF01152">
    <property type="entry name" value="Bac_globin"/>
    <property type="match status" value="1"/>
</dbReference>
<keyword evidence="3 5" id="KW-0479">Metal-binding</keyword>
<evidence type="ECO:0000256" key="2">
    <source>
        <dbReference type="ARBA" id="ARBA00022617"/>
    </source>
</evidence>
<dbReference type="InterPro" id="IPR001486">
    <property type="entry name" value="Hemoglobin_trunc"/>
</dbReference>
<dbReference type="RefSeq" id="WP_083437692.1">
    <property type="nucleotide sequence ID" value="NZ_CBXV010000005.1"/>
</dbReference>
<protein>
    <submittedName>
        <fullName evidence="8">Truncated hemoglobin</fullName>
    </submittedName>
</protein>
<name>A0A0B6WXN3_9BACT</name>
<evidence type="ECO:0000313" key="9">
    <source>
        <dbReference type="Proteomes" id="UP000031518"/>
    </source>
</evidence>
<evidence type="ECO:0000256" key="7">
    <source>
        <dbReference type="SAM" id="SignalP"/>
    </source>
</evidence>
<organism evidence="8 9">
    <name type="scientific">Pyrinomonas methylaliphatogenes</name>
    <dbReference type="NCBI Taxonomy" id="454194"/>
    <lineage>
        <taxon>Bacteria</taxon>
        <taxon>Pseudomonadati</taxon>
        <taxon>Acidobacteriota</taxon>
        <taxon>Blastocatellia</taxon>
        <taxon>Blastocatellales</taxon>
        <taxon>Pyrinomonadaceae</taxon>
        <taxon>Pyrinomonas</taxon>
    </lineage>
</organism>
<keyword evidence="1" id="KW-0813">Transport</keyword>
<keyword evidence="9" id="KW-1185">Reference proteome</keyword>